<evidence type="ECO:0000256" key="8">
    <source>
        <dbReference type="PROSITE-ProRule" id="PRU00076"/>
    </source>
</evidence>
<dbReference type="InterPro" id="IPR050442">
    <property type="entry name" value="Peptidase_S1_coag_factors"/>
</dbReference>
<dbReference type="GO" id="GO:0005615">
    <property type="term" value="C:extracellular space"/>
    <property type="evidence" value="ECO:0000318"/>
    <property type="project" value="GO_Central"/>
</dbReference>
<dbReference type="STRING" id="8355.A0A1L8HH14"/>
<dbReference type="SUPFAM" id="SSF57196">
    <property type="entry name" value="EGF/Laminin"/>
    <property type="match status" value="1"/>
</dbReference>
<dbReference type="PROSITE" id="PS00011">
    <property type="entry name" value="GLA_1"/>
    <property type="match status" value="1"/>
</dbReference>
<dbReference type="Proteomes" id="UP000186698">
    <property type="component" value="Chromosome 2L"/>
</dbReference>
<evidence type="ECO:0000256" key="5">
    <source>
        <dbReference type="ARBA" id="ARBA00022837"/>
    </source>
</evidence>
<gene>
    <name evidence="10 11" type="primary">proz.L</name>
</gene>
<evidence type="ECO:0000256" key="4">
    <source>
        <dbReference type="ARBA" id="ARBA00022536"/>
    </source>
</evidence>
<dbReference type="OrthoDB" id="7726766at2759"/>
<dbReference type="GO" id="GO:0006508">
    <property type="term" value="P:proteolysis"/>
    <property type="evidence" value="ECO:0000318"/>
    <property type="project" value="GO_Central"/>
</dbReference>
<evidence type="ECO:0000313" key="9">
    <source>
        <dbReference type="Proteomes" id="UP000186698"/>
    </source>
</evidence>
<dbReference type="PROSITE" id="PS00010">
    <property type="entry name" value="ASX_HYDROXYL"/>
    <property type="match status" value="1"/>
</dbReference>
<protein>
    <submittedName>
        <fullName evidence="10">Vitamin K-dependent protein Z</fullName>
    </submittedName>
</protein>
<dbReference type="PROSITE" id="PS01186">
    <property type="entry name" value="EGF_2"/>
    <property type="match status" value="2"/>
</dbReference>
<dbReference type="Pfam" id="PF00008">
    <property type="entry name" value="EGF"/>
    <property type="match status" value="1"/>
</dbReference>
<dbReference type="SUPFAM" id="SSF57630">
    <property type="entry name" value="GLA-domain"/>
    <property type="match status" value="1"/>
</dbReference>
<dbReference type="AGR" id="Xenbase:XB-GENE-6488180"/>
<dbReference type="Gene3D" id="2.10.25.10">
    <property type="entry name" value="Laminin"/>
    <property type="match status" value="2"/>
</dbReference>
<evidence type="ECO:0000256" key="2">
    <source>
        <dbReference type="ARBA" id="ARBA00022479"/>
    </source>
</evidence>
<dbReference type="GO" id="GO:0005509">
    <property type="term" value="F:calcium ion binding"/>
    <property type="evidence" value="ECO:0007669"/>
    <property type="project" value="InterPro"/>
</dbReference>
<dbReference type="SMART" id="SM00069">
    <property type="entry name" value="GLA"/>
    <property type="match status" value="1"/>
</dbReference>
<dbReference type="OMA" id="KNECRHQ"/>
<dbReference type="Pfam" id="PF14670">
    <property type="entry name" value="FXa_inhibition"/>
    <property type="match status" value="1"/>
</dbReference>
<dbReference type="InterPro" id="IPR000294">
    <property type="entry name" value="GLA_domain"/>
</dbReference>
<evidence type="ECO:0000256" key="6">
    <source>
        <dbReference type="ARBA" id="ARBA00023157"/>
    </source>
</evidence>
<dbReference type="PANTHER" id="PTHR24278:SF20">
    <property type="entry name" value="VITAMIN K-DEPENDENT PROTEIN Z"/>
    <property type="match status" value="1"/>
</dbReference>
<dbReference type="GO" id="GO:0004252">
    <property type="term" value="F:serine-type endopeptidase activity"/>
    <property type="evidence" value="ECO:0000318"/>
    <property type="project" value="GO_Central"/>
</dbReference>
<dbReference type="KEGG" id="xla:108707732"/>
<dbReference type="InterPro" id="IPR017857">
    <property type="entry name" value="Coagulation_fac-like_Gla_dom"/>
</dbReference>
<dbReference type="PROSITE" id="PS50998">
    <property type="entry name" value="GLA_2"/>
    <property type="match status" value="1"/>
</dbReference>
<dbReference type="Gene3D" id="2.40.10.10">
    <property type="entry name" value="Trypsin-like serine proteases"/>
    <property type="match status" value="2"/>
</dbReference>
<dbReference type="RefSeq" id="XP_018101208.1">
    <property type="nucleotide sequence ID" value="XM_018245719.2"/>
</dbReference>
<dbReference type="InterPro" id="IPR000152">
    <property type="entry name" value="EGF-type_Asp/Asn_hydroxyl_site"/>
</dbReference>
<dbReference type="FunFam" id="2.10.25.10:FF:000480">
    <property type="entry name" value="Protein Z, vitamin K-dependent plasma glycoprotein"/>
    <property type="match status" value="1"/>
</dbReference>
<dbReference type="PROSITE" id="PS50240">
    <property type="entry name" value="TRYPSIN_DOM"/>
    <property type="match status" value="1"/>
</dbReference>
<dbReference type="PROSITE" id="PS00022">
    <property type="entry name" value="EGF_1"/>
    <property type="match status" value="1"/>
</dbReference>
<keyword evidence="4 8" id="KW-0245">EGF-like domain</keyword>
<comment type="subcellular location">
    <subcellularLocation>
        <location evidence="1">Secreted</location>
    </subcellularLocation>
</comment>
<dbReference type="CTD" id="108707732"/>
<keyword evidence="7" id="KW-0325">Glycoprotein</keyword>
<dbReference type="InterPro" id="IPR043504">
    <property type="entry name" value="Peptidase_S1_PA_chymotrypsin"/>
</dbReference>
<accession>A0A1L8HH14</accession>
<keyword evidence="5" id="KW-0106">Calcium</keyword>
<dbReference type="InterPro" id="IPR000742">
    <property type="entry name" value="EGF"/>
</dbReference>
<dbReference type="Bgee" id="108707732">
    <property type="expression patterns" value="Expressed in liver and 2 other cell types or tissues"/>
</dbReference>
<comment type="caution">
    <text evidence="8">Lacks conserved residue(s) required for the propagation of feature annotation.</text>
</comment>
<dbReference type="SUPFAM" id="SSF50494">
    <property type="entry name" value="Trypsin-like serine proteases"/>
    <property type="match status" value="1"/>
</dbReference>
<keyword evidence="9" id="KW-1185">Reference proteome</keyword>
<dbReference type="GeneID" id="108707732"/>
<proteinExistence type="predicted"/>
<dbReference type="PRINTS" id="PR00001">
    <property type="entry name" value="GLABLOOD"/>
</dbReference>
<evidence type="ECO:0000256" key="7">
    <source>
        <dbReference type="ARBA" id="ARBA00023180"/>
    </source>
</evidence>
<dbReference type="SMART" id="SM00020">
    <property type="entry name" value="Tryp_SPc"/>
    <property type="match status" value="1"/>
</dbReference>
<dbReference type="FunFam" id="2.10.25.10:FF:000404">
    <property type="entry name" value="Weary, isoform B"/>
    <property type="match status" value="1"/>
</dbReference>
<evidence type="ECO:0000256" key="3">
    <source>
        <dbReference type="ARBA" id="ARBA00022525"/>
    </source>
</evidence>
<dbReference type="InterPro" id="IPR001881">
    <property type="entry name" value="EGF-like_Ca-bd_dom"/>
</dbReference>
<dbReference type="PaxDb" id="8355-A0A1L8HH14"/>
<reference evidence="10" key="1">
    <citation type="submission" date="2025-08" db="UniProtKB">
        <authorList>
            <consortium name="RefSeq"/>
        </authorList>
    </citation>
    <scope>IDENTIFICATION</scope>
    <source>
        <strain evidence="10">J_2021</strain>
        <tissue evidence="10">Erythrocytes</tissue>
    </source>
</reference>
<dbReference type="PANTHER" id="PTHR24278">
    <property type="entry name" value="COAGULATION FACTOR"/>
    <property type="match status" value="1"/>
</dbReference>
<name>A0A1L8HH14_XENLA</name>
<dbReference type="PIRSF" id="PIRSF001143">
    <property type="entry name" value="Factor_X"/>
    <property type="match status" value="1"/>
</dbReference>
<evidence type="ECO:0000256" key="1">
    <source>
        <dbReference type="ARBA" id="ARBA00004613"/>
    </source>
</evidence>
<dbReference type="CDD" id="cd00054">
    <property type="entry name" value="EGF_CA"/>
    <property type="match status" value="1"/>
</dbReference>
<evidence type="ECO:0000313" key="11">
    <source>
        <dbReference type="Xenbase" id="XB-GENE-6488180"/>
    </source>
</evidence>
<sequence length="415" mass="46397">MAHAVQISCLFSLILFIHQAEPKVFLSAENANKVIQRSRRANYIIVEEILKGNLERECLEEICSYEEAREVFEDREKTNKFWNQYHGGRKCSLNPCKNDGVCIDSIRSYFCSCPKGYSGTNCQFAINKCHPDMEDGCQHFCHPSYGEDSYSCSCAKGYKLGADEKSCHPEDPFACGQILNTVGAITKHRNDTDADIFPWQVPILNAQKEHVCGGVILSESVVLTTATCISEHNPFFVVAGMQQKSGAEQRQIIMVKMKHPHTGHSEETGDNNLALLKLTEKIVFHNNSLPICIPQKDFAENVLVPLNTGIVSGWKGSTEEDNVTTPVQFDTTYTNRTEVCEQALNVTQTNRMLCGVSRKTIDSALTDGGHFAIQHNGIWFLSGIMGSWQPSSLNKGVFSFTKLSRYNMWLKQNGS</sequence>
<dbReference type="SMART" id="SM00181">
    <property type="entry name" value="EGF"/>
    <property type="match status" value="2"/>
</dbReference>
<dbReference type="InterPro" id="IPR001254">
    <property type="entry name" value="Trypsin_dom"/>
</dbReference>
<evidence type="ECO:0000313" key="10">
    <source>
        <dbReference type="RefSeq" id="XP_018101208.1"/>
    </source>
</evidence>
<dbReference type="Gene3D" id="4.10.740.10">
    <property type="entry name" value="Coagulation Factor IX"/>
    <property type="match status" value="1"/>
</dbReference>
<dbReference type="GO" id="GO:0007596">
    <property type="term" value="P:blood coagulation"/>
    <property type="evidence" value="ECO:0000318"/>
    <property type="project" value="GO_Central"/>
</dbReference>
<dbReference type="Pfam" id="PF00089">
    <property type="entry name" value="Trypsin"/>
    <property type="match status" value="1"/>
</dbReference>
<dbReference type="InterPro" id="IPR009003">
    <property type="entry name" value="Peptidase_S1_PA"/>
</dbReference>
<keyword evidence="6 8" id="KW-1015">Disulfide bond</keyword>
<dbReference type="InterPro" id="IPR035972">
    <property type="entry name" value="GLA-like_dom_SF"/>
</dbReference>
<dbReference type="Pfam" id="PF00594">
    <property type="entry name" value="Gla"/>
    <property type="match status" value="1"/>
</dbReference>
<dbReference type="AlphaFoldDB" id="A0A1L8HH14"/>
<organism evidence="9 10">
    <name type="scientific">Xenopus laevis</name>
    <name type="common">African clawed frog</name>
    <dbReference type="NCBI Taxonomy" id="8355"/>
    <lineage>
        <taxon>Eukaryota</taxon>
        <taxon>Metazoa</taxon>
        <taxon>Chordata</taxon>
        <taxon>Craniata</taxon>
        <taxon>Vertebrata</taxon>
        <taxon>Euteleostomi</taxon>
        <taxon>Amphibia</taxon>
        <taxon>Batrachia</taxon>
        <taxon>Anura</taxon>
        <taxon>Pipoidea</taxon>
        <taxon>Pipidae</taxon>
        <taxon>Xenopodinae</taxon>
        <taxon>Xenopus</taxon>
        <taxon>Xenopus</taxon>
    </lineage>
</organism>
<dbReference type="Xenbase" id="XB-GENE-6488180">
    <property type="gene designation" value="proz.L"/>
</dbReference>
<feature type="disulfide bond" evidence="8">
    <location>
        <begin position="113"/>
        <end position="122"/>
    </location>
</feature>
<dbReference type="SMART" id="SM00179">
    <property type="entry name" value="EGF_CA"/>
    <property type="match status" value="2"/>
</dbReference>
<dbReference type="FunFam" id="4.10.740.10:FF:000001">
    <property type="entry name" value="vitamin K-dependent protein S"/>
    <property type="match status" value="1"/>
</dbReference>
<dbReference type="PROSITE" id="PS50026">
    <property type="entry name" value="EGF_3"/>
    <property type="match status" value="1"/>
</dbReference>
<dbReference type="InterPro" id="IPR012224">
    <property type="entry name" value="Pept_S1A_FX"/>
</dbReference>
<dbReference type="FunFam" id="2.40.10.10:FF:000068">
    <property type="entry name" value="transmembrane protease serine 2"/>
    <property type="match status" value="1"/>
</dbReference>
<keyword evidence="2" id="KW-0301">Gamma-carboxyglutamic acid</keyword>
<keyword evidence="3" id="KW-0964">Secreted</keyword>